<evidence type="ECO:0000259" key="14">
    <source>
        <dbReference type="PROSITE" id="PS50055"/>
    </source>
</evidence>
<dbReference type="PANTHER" id="PTHR46106">
    <property type="entry name" value="IA-2 PROTEIN TYROSINE PHOSPHATASE, ISOFORM C"/>
    <property type="match status" value="1"/>
</dbReference>
<dbReference type="InterPro" id="IPR038112">
    <property type="entry name" value="Receptor_IA-2_ectodomain_sf"/>
</dbReference>
<dbReference type="SMART" id="SM00194">
    <property type="entry name" value="PTPc"/>
    <property type="match status" value="1"/>
</dbReference>
<protein>
    <recommendedName>
        <fullName evidence="18">Receptor-type tyrosine-protein phosphatase N2</fullName>
    </recommendedName>
</protein>
<feature type="domain" description="Tyrosine specific protein phosphatases" evidence="15">
    <location>
        <begin position="949"/>
        <end position="1021"/>
    </location>
</feature>
<evidence type="ECO:0000256" key="1">
    <source>
        <dbReference type="ARBA" id="ARBA00004212"/>
    </source>
</evidence>
<evidence type="ECO:0000256" key="6">
    <source>
        <dbReference type="ARBA" id="ARBA00023136"/>
    </source>
</evidence>
<dbReference type="InterPro" id="IPR029021">
    <property type="entry name" value="Prot-tyrosine_phosphatase-like"/>
</dbReference>
<dbReference type="GO" id="GO:0048666">
    <property type="term" value="P:neuron development"/>
    <property type="evidence" value="ECO:0007669"/>
    <property type="project" value="UniProtKB-ARBA"/>
</dbReference>
<dbReference type="Proteomes" id="UP001187531">
    <property type="component" value="Unassembled WGS sequence"/>
</dbReference>
<dbReference type="AlphaFoldDB" id="A0AA88HI39"/>
<feature type="transmembrane region" description="Helical" evidence="12">
    <location>
        <begin position="640"/>
        <end position="664"/>
    </location>
</feature>
<dbReference type="SUPFAM" id="SSF52799">
    <property type="entry name" value="(Phosphotyrosine protein) phosphatases II"/>
    <property type="match status" value="1"/>
</dbReference>
<dbReference type="InterPro" id="IPR000242">
    <property type="entry name" value="PTP_cat"/>
</dbReference>
<evidence type="ECO:0000256" key="7">
    <source>
        <dbReference type="ARBA" id="ARBA00023170"/>
    </source>
</evidence>
<evidence type="ECO:0000256" key="9">
    <source>
        <dbReference type="ARBA" id="ARBA00023329"/>
    </source>
</evidence>
<keyword evidence="3 13" id="KW-0732">Signal</keyword>
<keyword evidence="5" id="KW-0770">Synapse</keyword>
<dbReference type="FunFam" id="3.90.190.10:FF:000017">
    <property type="entry name" value="receptor-type tyrosine-protein phosphatase-like N isoform X2"/>
    <property type="match status" value="1"/>
</dbReference>
<evidence type="ECO:0008006" key="18">
    <source>
        <dbReference type="Google" id="ProtNLM"/>
    </source>
</evidence>
<dbReference type="SMART" id="SM00404">
    <property type="entry name" value="PTPc_motif"/>
    <property type="match status" value="1"/>
</dbReference>
<proteinExistence type="predicted"/>
<keyword evidence="17" id="KW-1185">Reference proteome</keyword>
<feature type="chain" id="PRO_5041636405" description="Receptor-type tyrosine-protein phosphatase N2" evidence="13">
    <location>
        <begin position="21"/>
        <end position="1040"/>
    </location>
</feature>
<evidence type="ECO:0000256" key="2">
    <source>
        <dbReference type="ARBA" id="ARBA00022692"/>
    </source>
</evidence>
<sequence length="1040" mass="118247">MDTLWGLFVLVSTLFSQGVATGLGGLQLGFNVGCQFTDNLCDDSIGERCFDDEVFGRCLPPSLDFEGSDIFLHKFKLSSEDFGGLQWTLRHLDNLGYTWTDFYTQCVVQVILEGFRIGQTLDLDVCNQYEDEEINLELLKFLEDEENNNEKLDGKETLNHNNGEEFHPDSSKVYANEVYYPPLGIVPEMDMEREIKSLPSLDKSGFEFIRDGIENQREAEGFQNYMLSPDHPIKPKMKRSSLKSLNGYDKEEDDAYDLSPAIPMRYPVSQLSSGDIKLLEDLAIRKNEDYSEETEEEDSNIEEYMEDPDEEILEAPSDDLFKNHVFLRKERLDVKKPGPHYRVNNFAFDGLNEYTDKDISRLYPSRQERTLFGSHRIHPKIYRRIHPILREENSDWLTEEDEDFEPNRGLYWPRWNYNEMNPDAGLDDAARIEEVLERMAHDRNVFPNEIPGIGQGQGEDLEDGPEDQITTLNPDSQSEPLLLEESKKLSSFSRLAALQGLNVHEARRSELDRLGLTTIIPLTTEDDSLNRYNVVDTDYVFIVVKDRFKTWKQGAVVVKLLADLLEVPHATFADVRVDDSQVTFRVLPNRSDLNATHVANKADELKDKIKEVIGATITKSGIGDTAQVTSLSYTSADRQLLIWSVALCAIVAAALTAAGVLYLIRRGSSARKKLAAMGKADAEASQDYKDLCRARMTKPGTKASSHPAFHGKDGEATPLIKQHRDSESNRSSRSSTSSWCEEPITSNIHISTGHMVLAYMEDHLRNRDRLEQEWEGLCTYEPDPNSTIVASKPENAPKNRVPDVLPYDHNRVILSELANASGSDYINASTITDHDPRNPAYIATQGPLPMTVTDFWQLVWEQGSVVLVLLTRLSEHGEQLCYRYWPEEGSQTFHIYEVHLVSEHIWCDDYLVRSFYLKNLRTGETRTVTQFHFLSWTEGGIPISAKSLLEFRRKVNKSYRGRSCPIIVHCSDGAGRAGTYCLIDMVLNRISKGAKEIDIAATLEHLRDQRIGMVRTRQQFEFVLKAVAEEVHAILRALPQ</sequence>
<dbReference type="PROSITE" id="PS50056">
    <property type="entry name" value="TYR_PHOSPHATASE_2"/>
    <property type="match status" value="1"/>
</dbReference>
<dbReference type="PROSITE" id="PS50055">
    <property type="entry name" value="TYR_PHOSPHATASE_PTP"/>
    <property type="match status" value="1"/>
</dbReference>
<feature type="domain" description="Tyrosine-protein phosphatase" evidence="14">
    <location>
        <begin position="770"/>
        <end position="1030"/>
    </location>
</feature>
<gene>
    <name evidence="16" type="ORF">QYM36_013332</name>
</gene>
<keyword evidence="6 12" id="KW-0472">Membrane</keyword>
<evidence type="ECO:0000256" key="12">
    <source>
        <dbReference type="SAM" id="Phobius"/>
    </source>
</evidence>
<evidence type="ECO:0000313" key="16">
    <source>
        <dbReference type="EMBL" id="KAK2709625.1"/>
    </source>
</evidence>
<evidence type="ECO:0000256" key="5">
    <source>
        <dbReference type="ARBA" id="ARBA00023018"/>
    </source>
</evidence>
<reference evidence="16" key="1">
    <citation type="submission" date="2023-07" db="EMBL/GenBank/DDBJ databases">
        <title>Chromosome-level genome assembly of Artemia franciscana.</title>
        <authorList>
            <person name="Jo E."/>
        </authorList>
    </citation>
    <scope>NUCLEOTIDE SEQUENCE</scope>
    <source>
        <tissue evidence="16">Whole body</tissue>
    </source>
</reference>
<evidence type="ECO:0000256" key="11">
    <source>
        <dbReference type="SAM" id="MobiDB-lite"/>
    </source>
</evidence>
<dbReference type="GO" id="GO:0030658">
    <property type="term" value="C:transport vesicle membrane"/>
    <property type="evidence" value="ECO:0007669"/>
    <property type="project" value="UniProtKB-SubCell"/>
</dbReference>
<dbReference type="Pfam" id="PF11548">
    <property type="entry name" value="Receptor_IA-2"/>
    <property type="match status" value="1"/>
</dbReference>
<evidence type="ECO:0000256" key="8">
    <source>
        <dbReference type="ARBA" id="ARBA00023180"/>
    </source>
</evidence>
<dbReference type="GO" id="GO:0045202">
    <property type="term" value="C:synapse"/>
    <property type="evidence" value="ECO:0007669"/>
    <property type="project" value="UniProtKB-SubCell"/>
</dbReference>
<dbReference type="Gene3D" id="3.30.70.2470">
    <property type="entry name" value="Protein-tyrosine phosphatase receptor IA-2 ectodomain"/>
    <property type="match status" value="1"/>
</dbReference>
<dbReference type="GO" id="GO:0051046">
    <property type="term" value="P:regulation of secretion"/>
    <property type="evidence" value="ECO:0007669"/>
    <property type="project" value="TreeGrafter"/>
</dbReference>
<dbReference type="PRINTS" id="PR00700">
    <property type="entry name" value="PRTYPHPHTASE"/>
</dbReference>
<evidence type="ECO:0000256" key="4">
    <source>
        <dbReference type="ARBA" id="ARBA00022989"/>
    </source>
</evidence>
<dbReference type="Gene3D" id="3.90.190.10">
    <property type="entry name" value="Protein tyrosine phosphatase superfamily"/>
    <property type="match status" value="1"/>
</dbReference>
<dbReference type="InterPro" id="IPR021613">
    <property type="entry name" value="Receptor_IA-2_dom"/>
</dbReference>
<feature type="region of interest" description="Disordered" evidence="11">
    <location>
        <begin position="698"/>
        <end position="739"/>
    </location>
</feature>
<evidence type="ECO:0000256" key="3">
    <source>
        <dbReference type="ARBA" id="ARBA00022729"/>
    </source>
</evidence>
<dbReference type="InterPro" id="IPR033522">
    <property type="entry name" value="IA-2/IA-2_beta"/>
</dbReference>
<comment type="subcellular location">
    <subcellularLocation>
        <location evidence="1">Cytoplasmic vesicle</location>
        <location evidence="1">Secretory vesicle membrane</location>
        <topology evidence="1">Single-pass type I membrane protein</topology>
    </subcellularLocation>
    <subcellularLocation>
        <location evidence="10">Synapse</location>
    </subcellularLocation>
</comment>
<feature type="signal peptide" evidence="13">
    <location>
        <begin position="1"/>
        <end position="20"/>
    </location>
</feature>
<accession>A0AA88HI39</accession>
<dbReference type="PANTHER" id="PTHR46106:SF4">
    <property type="entry name" value="IA-2 PROTEIN TYROSINE PHOSPHATASE, ISOFORM C"/>
    <property type="match status" value="1"/>
</dbReference>
<comment type="caution">
    <text evidence="16">The sequence shown here is derived from an EMBL/GenBank/DDBJ whole genome shotgun (WGS) entry which is preliminary data.</text>
</comment>
<feature type="region of interest" description="Disordered" evidence="11">
    <location>
        <begin position="446"/>
        <end position="475"/>
    </location>
</feature>
<keyword evidence="9" id="KW-0968">Cytoplasmic vesicle</keyword>
<dbReference type="InterPro" id="IPR003595">
    <property type="entry name" value="Tyr_Pase_cat"/>
</dbReference>
<keyword evidence="2 12" id="KW-0812">Transmembrane</keyword>
<dbReference type="GO" id="GO:0004725">
    <property type="term" value="F:protein tyrosine phosphatase activity"/>
    <property type="evidence" value="ECO:0007669"/>
    <property type="project" value="InterPro"/>
</dbReference>
<dbReference type="Pfam" id="PF00102">
    <property type="entry name" value="Y_phosphatase"/>
    <property type="match status" value="1"/>
</dbReference>
<evidence type="ECO:0000259" key="15">
    <source>
        <dbReference type="PROSITE" id="PS50056"/>
    </source>
</evidence>
<dbReference type="InterPro" id="IPR000387">
    <property type="entry name" value="Tyr_Pase_dom"/>
</dbReference>
<name>A0AA88HI39_ARTSF</name>
<keyword evidence="7" id="KW-0675">Receptor</keyword>
<dbReference type="EMBL" id="JAVRJZ010000017">
    <property type="protein sequence ID" value="KAK2709625.1"/>
    <property type="molecule type" value="Genomic_DNA"/>
</dbReference>
<keyword evidence="4 12" id="KW-1133">Transmembrane helix</keyword>
<organism evidence="16 17">
    <name type="scientific">Artemia franciscana</name>
    <name type="common">Brine shrimp</name>
    <name type="synonym">Artemia sanfranciscana</name>
    <dbReference type="NCBI Taxonomy" id="6661"/>
    <lineage>
        <taxon>Eukaryota</taxon>
        <taxon>Metazoa</taxon>
        <taxon>Ecdysozoa</taxon>
        <taxon>Arthropoda</taxon>
        <taxon>Crustacea</taxon>
        <taxon>Branchiopoda</taxon>
        <taxon>Anostraca</taxon>
        <taxon>Artemiidae</taxon>
        <taxon>Artemia</taxon>
    </lineage>
</organism>
<keyword evidence="8" id="KW-0325">Glycoprotein</keyword>
<dbReference type="GO" id="GO:0030141">
    <property type="term" value="C:secretory granule"/>
    <property type="evidence" value="ECO:0007669"/>
    <property type="project" value="InterPro"/>
</dbReference>
<evidence type="ECO:0000313" key="17">
    <source>
        <dbReference type="Proteomes" id="UP001187531"/>
    </source>
</evidence>
<evidence type="ECO:0000256" key="10">
    <source>
        <dbReference type="ARBA" id="ARBA00034103"/>
    </source>
</evidence>
<evidence type="ECO:0000256" key="13">
    <source>
        <dbReference type="SAM" id="SignalP"/>
    </source>
</evidence>